<name>X1B1R8_9ZZZZ</name>
<reference evidence="1" key="1">
    <citation type="journal article" date="2014" name="Front. Microbiol.">
        <title>High frequency of phylogenetically diverse reductive dehalogenase-homologous genes in deep subseafloor sedimentary metagenomes.</title>
        <authorList>
            <person name="Kawai M."/>
            <person name="Futagami T."/>
            <person name="Toyoda A."/>
            <person name="Takaki Y."/>
            <person name="Nishi S."/>
            <person name="Hori S."/>
            <person name="Arai W."/>
            <person name="Tsubouchi T."/>
            <person name="Morono Y."/>
            <person name="Uchiyama I."/>
            <person name="Ito T."/>
            <person name="Fujiyama A."/>
            <person name="Inagaki F."/>
            <person name="Takami H."/>
        </authorList>
    </citation>
    <scope>NUCLEOTIDE SEQUENCE</scope>
    <source>
        <strain evidence="1">Expedition CK06-06</strain>
    </source>
</reference>
<evidence type="ECO:0000313" key="1">
    <source>
        <dbReference type="EMBL" id="GAG75287.1"/>
    </source>
</evidence>
<protein>
    <submittedName>
        <fullName evidence="1">Uncharacterized protein</fullName>
    </submittedName>
</protein>
<comment type="caution">
    <text evidence="1">The sequence shown here is derived from an EMBL/GenBank/DDBJ whole genome shotgun (WGS) entry which is preliminary data.</text>
</comment>
<gene>
    <name evidence="1" type="ORF">S01H4_32738</name>
</gene>
<proteinExistence type="predicted"/>
<accession>X1B1R8</accession>
<dbReference type="AlphaFoldDB" id="X1B1R8"/>
<feature type="non-terminal residue" evidence="1">
    <location>
        <position position="1"/>
    </location>
</feature>
<organism evidence="1">
    <name type="scientific">marine sediment metagenome</name>
    <dbReference type="NCBI Taxonomy" id="412755"/>
    <lineage>
        <taxon>unclassified sequences</taxon>
        <taxon>metagenomes</taxon>
        <taxon>ecological metagenomes</taxon>
    </lineage>
</organism>
<sequence length="30" mass="3331">LVQTDNAGYAILNTDIPLDADNYHVLRLTT</sequence>
<dbReference type="EMBL" id="BART01017156">
    <property type="protein sequence ID" value="GAG75287.1"/>
    <property type="molecule type" value="Genomic_DNA"/>
</dbReference>